<comment type="similarity">
    <text evidence="2">Belongs to the methyl-accepting chemotaxis (MCP) protein family.</text>
</comment>
<sequence>MVQWMSRFKVTTRIVAAFAALLLFIAALAALFYGVGTRTSQQMAIYQATSRDTLAVAEVAGDVGQMRRDVLSFVFANVNADAEKVLQGRVRIEERLNGLIADSTDDARKARYQQMLDLLNTYTNTFIEARDLKQKREKMFEDGIGALGPRTTKLLGYLVDGSIQASDMTNAVTAARAREAFEQSRVASLRFMNNPGRGLSEVALRQIGDFNERTTRLTKDLAENSKMLKLAADVNELAERYKTQFAEISVIAIKGQDLVTGPMIQLADQFNAIAQEALQDGTARMEQVEQETTRVLASTLVLVLVLAACALAAGTVFAAVIATGIARPLKAMTAAMKQLAANDLSTPIPATKLRDEIGEMAAALLVFKENMTETARLQREQKRENEARLARANRMAELTQGFDSAVGGLLEGIATATAALDTTARGMSTIADETSQQATSATGTATEVSVNVQTVASAAEELGASIREISRQVQDSSDKSAAAAERAIEASTVIEGLESAAASIGQVVDLITAIADQTNLLALNATIEAARAGDAGKGFAVVANEVKSLANQTSKATDQIRSQIGLIQEEVTRAAHAIDDIVEVAREASAIASSIAGAVEQQSAATQEISSNVQQAASGTGVVSDTIQTVSRAARETGDASGEVLGASRNLNTEADRLRTLVMDFLRDVRAV</sequence>
<dbReference type="PANTHER" id="PTHR32089:SF112">
    <property type="entry name" value="LYSOZYME-LIKE PROTEIN-RELATED"/>
    <property type="match status" value="1"/>
</dbReference>
<keyword evidence="9" id="KW-1185">Reference proteome</keyword>
<evidence type="ECO:0000259" key="5">
    <source>
        <dbReference type="PROSITE" id="PS50111"/>
    </source>
</evidence>
<organism evidence="8 9">
    <name type="scientific">Novispirillum itersonii</name>
    <name type="common">Aquaspirillum itersonii</name>
    <dbReference type="NCBI Taxonomy" id="189"/>
    <lineage>
        <taxon>Bacteria</taxon>
        <taxon>Pseudomonadati</taxon>
        <taxon>Pseudomonadota</taxon>
        <taxon>Alphaproteobacteria</taxon>
        <taxon>Rhodospirillales</taxon>
        <taxon>Novispirillaceae</taxon>
        <taxon>Novispirillum</taxon>
    </lineage>
</organism>
<feature type="domain" description="HAMP" evidence="6">
    <location>
        <begin position="323"/>
        <end position="376"/>
    </location>
</feature>
<dbReference type="Gene3D" id="6.10.340.10">
    <property type="match status" value="1"/>
</dbReference>
<dbReference type="InterPro" id="IPR032255">
    <property type="entry name" value="HBM"/>
</dbReference>
<dbReference type="Pfam" id="PF00015">
    <property type="entry name" value="MCPsignal"/>
    <property type="match status" value="1"/>
</dbReference>
<keyword evidence="1 3" id="KW-0807">Transducer</keyword>
<dbReference type="PROSITE" id="PS50885">
    <property type="entry name" value="HAMP"/>
    <property type="match status" value="1"/>
</dbReference>
<keyword evidence="4" id="KW-0812">Transmembrane</keyword>
<dbReference type="Proteomes" id="UP000544872">
    <property type="component" value="Unassembled WGS sequence"/>
</dbReference>
<keyword evidence="4" id="KW-0472">Membrane</keyword>
<evidence type="ECO:0000256" key="3">
    <source>
        <dbReference type="PROSITE-ProRule" id="PRU00284"/>
    </source>
</evidence>
<keyword evidence="4" id="KW-1133">Transmembrane helix</keyword>
<evidence type="ECO:0000256" key="2">
    <source>
        <dbReference type="ARBA" id="ARBA00029447"/>
    </source>
</evidence>
<evidence type="ECO:0000313" key="9">
    <source>
        <dbReference type="Proteomes" id="UP000544872"/>
    </source>
</evidence>
<dbReference type="Pfam" id="PF00672">
    <property type="entry name" value="HAMP"/>
    <property type="match status" value="1"/>
</dbReference>
<dbReference type="PANTHER" id="PTHR32089">
    <property type="entry name" value="METHYL-ACCEPTING CHEMOTAXIS PROTEIN MCPB"/>
    <property type="match status" value="1"/>
</dbReference>
<evidence type="ECO:0000313" key="8">
    <source>
        <dbReference type="EMBL" id="MBB6211546.1"/>
    </source>
</evidence>
<proteinExistence type="inferred from homology"/>
<dbReference type="SMART" id="SM01358">
    <property type="entry name" value="HBM"/>
    <property type="match status" value="1"/>
</dbReference>
<dbReference type="RefSeq" id="WP_184264422.1">
    <property type="nucleotide sequence ID" value="NZ_JACIIX010000012.1"/>
</dbReference>
<reference evidence="8 9" key="1">
    <citation type="submission" date="2020-08" db="EMBL/GenBank/DDBJ databases">
        <title>Genomic Encyclopedia of Type Strains, Phase IV (KMG-IV): sequencing the most valuable type-strain genomes for metagenomic binning, comparative biology and taxonomic classification.</title>
        <authorList>
            <person name="Goeker M."/>
        </authorList>
    </citation>
    <scope>NUCLEOTIDE SEQUENCE [LARGE SCALE GENOMIC DNA]</scope>
    <source>
        <strain evidence="8 9">DSM 11590</strain>
    </source>
</reference>
<dbReference type="AlphaFoldDB" id="A0A7X0DMY9"/>
<evidence type="ECO:0000259" key="7">
    <source>
        <dbReference type="PROSITE" id="PS51753"/>
    </source>
</evidence>
<dbReference type="CDD" id="cd06225">
    <property type="entry name" value="HAMP"/>
    <property type="match status" value="1"/>
</dbReference>
<dbReference type="SUPFAM" id="SSF58104">
    <property type="entry name" value="Methyl-accepting chemotaxis protein (MCP) signaling domain"/>
    <property type="match status" value="1"/>
</dbReference>
<dbReference type="Gene3D" id="1.10.287.950">
    <property type="entry name" value="Methyl-accepting chemotaxis protein"/>
    <property type="match status" value="1"/>
</dbReference>
<feature type="domain" description="Methyl-accepting transducer" evidence="5">
    <location>
        <begin position="416"/>
        <end position="652"/>
    </location>
</feature>
<comment type="caution">
    <text evidence="8">The sequence shown here is derived from an EMBL/GenBank/DDBJ whole genome shotgun (WGS) entry which is preliminary data.</text>
</comment>
<dbReference type="InterPro" id="IPR003660">
    <property type="entry name" value="HAMP_dom"/>
</dbReference>
<protein>
    <submittedName>
        <fullName evidence="8">Methyl-accepting chemotaxis protein</fullName>
    </submittedName>
</protein>
<dbReference type="EMBL" id="JACIIX010000012">
    <property type="protein sequence ID" value="MBB6211546.1"/>
    <property type="molecule type" value="Genomic_DNA"/>
</dbReference>
<accession>A0A7X0DMY9</accession>
<feature type="transmembrane region" description="Helical" evidence="4">
    <location>
        <begin position="300"/>
        <end position="326"/>
    </location>
</feature>
<dbReference type="SMART" id="SM00283">
    <property type="entry name" value="MA"/>
    <property type="match status" value="1"/>
</dbReference>
<name>A0A7X0DMY9_NOVIT</name>
<dbReference type="GO" id="GO:0007165">
    <property type="term" value="P:signal transduction"/>
    <property type="evidence" value="ECO:0007669"/>
    <property type="project" value="UniProtKB-KW"/>
</dbReference>
<dbReference type="PROSITE" id="PS50111">
    <property type="entry name" value="CHEMOTAXIS_TRANSDUC_2"/>
    <property type="match status" value="1"/>
</dbReference>
<evidence type="ECO:0000256" key="1">
    <source>
        <dbReference type="ARBA" id="ARBA00023224"/>
    </source>
</evidence>
<dbReference type="SMART" id="SM00304">
    <property type="entry name" value="HAMP"/>
    <property type="match status" value="1"/>
</dbReference>
<dbReference type="PROSITE" id="PS51753">
    <property type="entry name" value="HBM"/>
    <property type="match status" value="1"/>
</dbReference>
<dbReference type="InterPro" id="IPR004089">
    <property type="entry name" value="MCPsignal_dom"/>
</dbReference>
<evidence type="ECO:0000256" key="4">
    <source>
        <dbReference type="SAM" id="Phobius"/>
    </source>
</evidence>
<feature type="domain" description="HBM" evidence="7">
    <location>
        <begin position="48"/>
        <end position="289"/>
    </location>
</feature>
<evidence type="ECO:0000259" key="6">
    <source>
        <dbReference type="PROSITE" id="PS50885"/>
    </source>
</evidence>
<dbReference type="GO" id="GO:0016020">
    <property type="term" value="C:membrane"/>
    <property type="evidence" value="ECO:0007669"/>
    <property type="project" value="InterPro"/>
</dbReference>
<gene>
    <name evidence="8" type="ORF">FHS48_002987</name>
</gene>